<sequence length="210" mass="22284">MAIEDYTSYTEEDPSSDLTVIAGKITVDTINRSTNAWVVKDLGAGFFSGPFKHNFDYKITASSSQSLQGPHMLGSIVGTHKSHVIAAADAILVQMSETSGGANNIFLKETSGGGETTSSINTSISENTQYYLTLERDASNLYTLSVYTDAGRTTLLGTETLAATPGLAFQYAYGMVNPGATGAVPSSYIVSNLEFLPVSSTSKKKTHWGP</sequence>
<evidence type="ECO:0000313" key="1">
    <source>
        <dbReference type="EMBL" id="KKN58718.1"/>
    </source>
</evidence>
<proteinExistence type="predicted"/>
<accession>A0A0F9UYL3</accession>
<protein>
    <submittedName>
        <fullName evidence="1">Uncharacterized protein</fullName>
    </submittedName>
</protein>
<gene>
    <name evidence="1" type="ORF">LCGC14_0548960</name>
</gene>
<reference evidence="1" key="1">
    <citation type="journal article" date="2015" name="Nature">
        <title>Complex archaea that bridge the gap between prokaryotes and eukaryotes.</title>
        <authorList>
            <person name="Spang A."/>
            <person name="Saw J.H."/>
            <person name="Jorgensen S.L."/>
            <person name="Zaremba-Niedzwiedzka K."/>
            <person name="Martijn J."/>
            <person name="Lind A.E."/>
            <person name="van Eijk R."/>
            <person name="Schleper C."/>
            <person name="Guy L."/>
            <person name="Ettema T.J."/>
        </authorList>
    </citation>
    <scope>NUCLEOTIDE SEQUENCE</scope>
</reference>
<name>A0A0F9UYL3_9ZZZZ</name>
<comment type="caution">
    <text evidence="1">The sequence shown here is derived from an EMBL/GenBank/DDBJ whole genome shotgun (WGS) entry which is preliminary data.</text>
</comment>
<organism evidence="1">
    <name type="scientific">marine sediment metagenome</name>
    <dbReference type="NCBI Taxonomy" id="412755"/>
    <lineage>
        <taxon>unclassified sequences</taxon>
        <taxon>metagenomes</taxon>
        <taxon>ecological metagenomes</taxon>
    </lineage>
</organism>
<dbReference type="EMBL" id="LAZR01000749">
    <property type="protein sequence ID" value="KKN58718.1"/>
    <property type="molecule type" value="Genomic_DNA"/>
</dbReference>
<dbReference type="AlphaFoldDB" id="A0A0F9UYL3"/>